<evidence type="ECO:0008006" key="3">
    <source>
        <dbReference type="Google" id="ProtNLM"/>
    </source>
</evidence>
<gene>
    <name evidence="1" type="ORF">Purlil1_13196</name>
</gene>
<accession>A0ABR0BER4</accession>
<sequence>MPPIQCICGPSFPARSYWHHRQIKHVHCCGAYFAGKNWSKHEKETGHAGVEIRPQPKKQQVSKGRCRDLIDCELGCGSTLERHRMPKHRGSKHYKCDSCGLTFLLKGRIQHRYKTAHDHYTEVNLPNPEQLAAAPGASTRLTMSDSVTWSESNVTAEMRRKYEFSIRTLFRECQTSPIPALPTGSRWNRNRRLLQRIFPEDRDIPFARIGTFSDTTDDAEVWYVTEKQIEEKVIDRGFVLRKPTVIKSHPAGRCGRSLDLFLEALHNHFAGSRVDVQDLSTTKTRPVSMPVDAVIKQIREGPDFRAGQLPINLLNLKYFGQAPPTPTFLNMPRFDVLPAIGSHLEAEFSREAIAGKRGHATAREVDLDRSLTFSLFAQRGSFTGFHVDCPDGTWVSNEWGLKLWIFARNSDEADMTEFAEEGAEWAPKEVAVIVLEPGDTLVMPPAEVVPHAVLTLEDSHMVGGMFMDAHRIVDSIQKLFWIATHPTVTNEAIPLQLLSGWEHLRNRFLAQDRPVADRDKFDEISELLRAQLSCQCPAGRGAHVALGRVLLLVQMPGEKNVPRAGCILDGVVLLGVGLPRAGHALASLIYCPKPIAAQPPFSLLRAGQLTGKCDATVGCLAQHLGSGASRGGIKTFWMAIESSEVRNKTSDARTPPGEWEQAAMNKKFRRIASTEGAKRIGRPQRLWRLVSRSPQPRPQSSPPCACPAIVPDPSAELSKTGVSAAEYQTLQVET</sequence>
<dbReference type="EMBL" id="JAWRVI010000179">
    <property type="protein sequence ID" value="KAK4073034.1"/>
    <property type="molecule type" value="Genomic_DNA"/>
</dbReference>
<comment type="caution">
    <text evidence="1">The sequence shown here is derived from an EMBL/GenBank/DDBJ whole genome shotgun (WGS) entry which is preliminary data.</text>
</comment>
<name>A0ABR0BER4_PURLI</name>
<protein>
    <recommendedName>
        <fullName evidence="3">C2H2-type domain-containing protein</fullName>
    </recommendedName>
</protein>
<dbReference type="Gene3D" id="2.60.120.650">
    <property type="entry name" value="Cupin"/>
    <property type="match status" value="1"/>
</dbReference>
<reference evidence="1 2" key="1">
    <citation type="journal article" date="2024" name="Microbiol. Resour. Announc.">
        <title>Genome annotations for the ascomycete fungi Trichoderma harzianum, Trichoderma aggressivum, and Purpureocillium lilacinum.</title>
        <authorList>
            <person name="Beijen E.P.W."/>
            <person name="Ohm R.A."/>
        </authorList>
    </citation>
    <scope>NUCLEOTIDE SEQUENCE [LARGE SCALE GENOMIC DNA]</scope>
    <source>
        <strain evidence="1 2">CBS 150709</strain>
    </source>
</reference>
<organism evidence="1 2">
    <name type="scientific">Purpureocillium lilacinum</name>
    <name type="common">Paecilomyces lilacinus</name>
    <dbReference type="NCBI Taxonomy" id="33203"/>
    <lineage>
        <taxon>Eukaryota</taxon>
        <taxon>Fungi</taxon>
        <taxon>Dikarya</taxon>
        <taxon>Ascomycota</taxon>
        <taxon>Pezizomycotina</taxon>
        <taxon>Sordariomycetes</taxon>
        <taxon>Hypocreomycetidae</taxon>
        <taxon>Hypocreales</taxon>
        <taxon>Ophiocordycipitaceae</taxon>
        <taxon>Purpureocillium</taxon>
    </lineage>
</organism>
<evidence type="ECO:0000313" key="1">
    <source>
        <dbReference type="EMBL" id="KAK4073034.1"/>
    </source>
</evidence>
<keyword evidence="2" id="KW-1185">Reference proteome</keyword>
<dbReference type="SUPFAM" id="SSF51197">
    <property type="entry name" value="Clavaminate synthase-like"/>
    <property type="match status" value="1"/>
</dbReference>
<evidence type="ECO:0000313" key="2">
    <source>
        <dbReference type="Proteomes" id="UP001287286"/>
    </source>
</evidence>
<dbReference type="Proteomes" id="UP001287286">
    <property type="component" value="Unassembled WGS sequence"/>
</dbReference>
<proteinExistence type="predicted"/>